<dbReference type="SUPFAM" id="SSF63411">
    <property type="entry name" value="LuxS/MPP-like metallohydrolase"/>
    <property type="match status" value="2"/>
</dbReference>
<name>A0AA48GK57_9BACT</name>
<feature type="signal peptide" evidence="1">
    <location>
        <begin position="1"/>
        <end position="19"/>
    </location>
</feature>
<feature type="domain" description="Peptidase M16 C-terminal" evidence="3">
    <location>
        <begin position="206"/>
        <end position="384"/>
    </location>
</feature>
<evidence type="ECO:0000313" key="4">
    <source>
        <dbReference type="EMBL" id="BDU74516.1"/>
    </source>
</evidence>
<dbReference type="InterPro" id="IPR011765">
    <property type="entry name" value="Pept_M16_N"/>
</dbReference>
<keyword evidence="1" id="KW-0732">Signal</keyword>
<dbReference type="InterPro" id="IPR050361">
    <property type="entry name" value="MPP/UQCRC_Complex"/>
</dbReference>
<dbReference type="PANTHER" id="PTHR11851">
    <property type="entry name" value="METALLOPROTEASE"/>
    <property type="match status" value="1"/>
</dbReference>
<reference evidence="5" key="1">
    <citation type="journal article" date="2023" name="Int. J. Syst. Evol. Microbiol.">
        <title>Mesoterricola silvestris gen. nov., sp. nov., Mesoterricola sediminis sp. nov., Geothrix oryzae sp. nov., Geothrix edaphica sp. nov., Geothrix rubra sp. nov., and Geothrix limicola sp. nov., six novel members of Acidobacteriota isolated from soils.</title>
        <authorList>
            <person name="Itoh H."/>
            <person name="Sugisawa Y."/>
            <person name="Mise K."/>
            <person name="Xu Z."/>
            <person name="Kuniyasu M."/>
            <person name="Ushijima N."/>
            <person name="Kawano K."/>
            <person name="Kobayashi E."/>
            <person name="Shiratori Y."/>
            <person name="Masuda Y."/>
            <person name="Senoo K."/>
        </authorList>
    </citation>
    <scope>NUCLEOTIDE SEQUENCE [LARGE SCALE GENOMIC DNA]</scope>
    <source>
        <strain evidence="5">W79</strain>
    </source>
</reference>
<dbReference type="PANTHER" id="PTHR11851:SF225">
    <property type="entry name" value="NON-PEPTIDASE HOMOLOG YMXG"/>
    <property type="match status" value="1"/>
</dbReference>
<dbReference type="GO" id="GO:0046872">
    <property type="term" value="F:metal ion binding"/>
    <property type="evidence" value="ECO:0007669"/>
    <property type="project" value="InterPro"/>
</dbReference>
<evidence type="ECO:0000313" key="5">
    <source>
        <dbReference type="Proteomes" id="UP001238179"/>
    </source>
</evidence>
<feature type="domain" description="Peptidase M16 N-terminal" evidence="2">
    <location>
        <begin position="60"/>
        <end position="169"/>
    </location>
</feature>
<dbReference type="Pfam" id="PF00675">
    <property type="entry name" value="Peptidase_M16"/>
    <property type="match status" value="1"/>
</dbReference>
<accession>A0AA48GK57</accession>
<sequence length="491" mass="53021">MARATILALLAGGALLAQALPPRPEQIAFRPLAFEAPRAAAFKARLKNGIPVYISAEPKGVPFVRLKVLIRGGAYLEPRGKEGLAALTGMQMRAGGTEKTPAAALDERLEFLAGDISSSLGETSGSVGMEFMEKDLQEGLDLFMQVLTRPAFAQDRLDRAKENVMQGMLARNDKVEGIAGGEMNRLLNGEDHFTSAQVTGASLKAITREDLAAFHARLLHPDNLVISVSGRFKKEAMLDLLNRTLGALKPGPAAKASPKVPAPAFQRKPGIYVIDKDVPQSLVRFALPGLRRSDPDWFAALLLNQVLGGSGFTSRLMKKIRSDEGLTYGVGTGFGDGAHWKGNWSGSMQTKNRSVAYALRLALAEIERIKAEPVPAEELAVIKDGIIQAFPAQWGRKAGVVNAFAQEKLTGWPEDWWADYREKIQAVTPGELQRAAKKYLDPGQLVILVVGKASEAEAGDVKDHPGALKDIAPLPLIRLPLRDPLTLKPLS</sequence>
<evidence type="ECO:0000259" key="3">
    <source>
        <dbReference type="Pfam" id="PF05193"/>
    </source>
</evidence>
<dbReference type="RefSeq" id="WP_316413192.1">
    <property type="nucleotide sequence ID" value="NZ_AP027080.1"/>
</dbReference>
<organism evidence="4 5">
    <name type="scientific">Mesoterricola silvestris</name>
    <dbReference type="NCBI Taxonomy" id="2927979"/>
    <lineage>
        <taxon>Bacteria</taxon>
        <taxon>Pseudomonadati</taxon>
        <taxon>Acidobacteriota</taxon>
        <taxon>Holophagae</taxon>
        <taxon>Holophagales</taxon>
        <taxon>Holophagaceae</taxon>
        <taxon>Mesoterricola</taxon>
    </lineage>
</organism>
<dbReference type="Proteomes" id="UP001238179">
    <property type="component" value="Chromosome"/>
</dbReference>
<dbReference type="Gene3D" id="3.30.830.10">
    <property type="entry name" value="Metalloenzyme, LuxS/M16 peptidase-like"/>
    <property type="match status" value="2"/>
</dbReference>
<feature type="chain" id="PRO_5041396821" evidence="1">
    <location>
        <begin position="20"/>
        <end position="491"/>
    </location>
</feature>
<dbReference type="InterPro" id="IPR011249">
    <property type="entry name" value="Metalloenz_LuxS/M16"/>
</dbReference>
<gene>
    <name evidence="4" type="ORF">METEAL_36900</name>
</gene>
<proteinExistence type="predicted"/>
<dbReference type="EMBL" id="AP027080">
    <property type="protein sequence ID" value="BDU74516.1"/>
    <property type="molecule type" value="Genomic_DNA"/>
</dbReference>
<evidence type="ECO:0000256" key="1">
    <source>
        <dbReference type="SAM" id="SignalP"/>
    </source>
</evidence>
<dbReference type="AlphaFoldDB" id="A0AA48GK57"/>
<dbReference type="Pfam" id="PF05193">
    <property type="entry name" value="Peptidase_M16_C"/>
    <property type="match status" value="1"/>
</dbReference>
<evidence type="ECO:0000259" key="2">
    <source>
        <dbReference type="Pfam" id="PF00675"/>
    </source>
</evidence>
<dbReference type="InterPro" id="IPR007863">
    <property type="entry name" value="Peptidase_M16_C"/>
</dbReference>
<protein>
    <submittedName>
        <fullName evidence="4">Peptidase M16</fullName>
    </submittedName>
</protein>
<dbReference type="KEGG" id="msil:METEAL_36900"/>
<keyword evidence="5" id="KW-1185">Reference proteome</keyword>